<accession>A0ABD1RYZ4</accession>
<evidence type="ECO:0000313" key="2">
    <source>
        <dbReference type="EMBL" id="KAL2493684.1"/>
    </source>
</evidence>
<feature type="compositionally biased region" description="Basic and acidic residues" evidence="1">
    <location>
        <begin position="40"/>
        <end position="49"/>
    </location>
</feature>
<reference evidence="3" key="1">
    <citation type="submission" date="2024-07" db="EMBL/GenBank/DDBJ databases">
        <title>Two chromosome-level genome assemblies of Korean endemic species Abeliophyllum distichum and Forsythia ovata (Oleaceae).</title>
        <authorList>
            <person name="Jang H."/>
        </authorList>
    </citation>
    <scope>NUCLEOTIDE SEQUENCE [LARGE SCALE GENOMIC DNA]</scope>
</reference>
<sequence>MVGSSSFISAVLAVTSETPSALFLAGPAPSSENLRQSGKRKAETDSREVAFRTPVPPPIERINIGCRQDELDPMVLGKLLALAAIAAASIHKYWTFAFGKATDNAELIELLKLTEMYTSWSHSA</sequence>
<evidence type="ECO:0000313" key="3">
    <source>
        <dbReference type="Proteomes" id="UP001604277"/>
    </source>
</evidence>
<protein>
    <submittedName>
        <fullName evidence="2">Uncharacterized protein</fullName>
    </submittedName>
</protein>
<dbReference type="EMBL" id="JBFOLJ010000011">
    <property type="protein sequence ID" value="KAL2493684.1"/>
    <property type="molecule type" value="Genomic_DNA"/>
</dbReference>
<comment type="caution">
    <text evidence="2">The sequence shown here is derived from an EMBL/GenBank/DDBJ whole genome shotgun (WGS) entry which is preliminary data.</text>
</comment>
<feature type="region of interest" description="Disordered" evidence="1">
    <location>
        <begin position="25"/>
        <end position="49"/>
    </location>
</feature>
<proteinExistence type="predicted"/>
<evidence type="ECO:0000256" key="1">
    <source>
        <dbReference type="SAM" id="MobiDB-lite"/>
    </source>
</evidence>
<keyword evidence="3" id="KW-1185">Reference proteome</keyword>
<organism evidence="2 3">
    <name type="scientific">Forsythia ovata</name>
    <dbReference type="NCBI Taxonomy" id="205694"/>
    <lineage>
        <taxon>Eukaryota</taxon>
        <taxon>Viridiplantae</taxon>
        <taxon>Streptophyta</taxon>
        <taxon>Embryophyta</taxon>
        <taxon>Tracheophyta</taxon>
        <taxon>Spermatophyta</taxon>
        <taxon>Magnoliopsida</taxon>
        <taxon>eudicotyledons</taxon>
        <taxon>Gunneridae</taxon>
        <taxon>Pentapetalae</taxon>
        <taxon>asterids</taxon>
        <taxon>lamiids</taxon>
        <taxon>Lamiales</taxon>
        <taxon>Oleaceae</taxon>
        <taxon>Forsythieae</taxon>
        <taxon>Forsythia</taxon>
    </lineage>
</organism>
<gene>
    <name evidence="2" type="ORF">Fot_37441</name>
</gene>
<dbReference type="Proteomes" id="UP001604277">
    <property type="component" value="Unassembled WGS sequence"/>
</dbReference>
<name>A0ABD1RYZ4_9LAMI</name>
<dbReference type="AlphaFoldDB" id="A0ABD1RYZ4"/>